<evidence type="ECO:0000313" key="1">
    <source>
        <dbReference type="EMBL" id="SPF29488.1"/>
    </source>
</evidence>
<sequence length="98" mass="10384">MAASLFDPLGLAPLMILQQQTTLSAMETVLQRSKLIAKGSLTAVEATAMLVEKPVAFAEGTQDAALAFARGESPSAIFQAGLRPVARATERNAKRLRT</sequence>
<dbReference type="AlphaFoldDB" id="A0A2R8ABP8"/>
<reference evidence="1 2" key="1">
    <citation type="submission" date="2018-03" db="EMBL/GenBank/DDBJ databases">
        <authorList>
            <person name="Keele B.F."/>
        </authorList>
    </citation>
    <scope>NUCLEOTIDE SEQUENCE [LARGE SCALE GENOMIC DNA]</scope>
    <source>
        <strain evidence="1 2">CeCT 8812</strain>
    </source>
</reference>
<protein>
    <submittedName>
        <fullName evidence="1">Uncharacterized protein</fullName>
    </submittedName>
</protein>
<dbReference type="Proteomes" id="UP000244932">
    <property type="component" value="Unassembled WGS sequence"/>
</dbReference>
<gene>
    <name evidence="1" type="ORF">POI8812_01799</name>
</gene>
<keyword evidence="2" id="KW-1185">Reference proteome</keyword>
<dbReference type="RefSeq" id="WP_108782178.1">
    <property type="nucleotide sequence ID" value="NZ_OMKW01000002.1"/>
</dbReference>
<evidence type="ECO:0000313" key="2">
    <source>
        <dbReference type="Proteomes" id="UP000244932"/>
    </source>
</evidence>
<proteinExistence type="predicted"/>
<organism evidence="1 2">
    <name type="scientific">Pontivivens insulae</name>
    <dbReference type="NCBI Taxonomy" id="1639689"/>
    <lineage>
        <taxon>Bacteria</taxon>
        <taxon>Pseudomonadati</taxon>
        <taxon>Pseudomonadota</taxon>
        <taxon>Alphaproteobacteria</taxon>
        <taxon>Rhodobacterales</taxon>
        <taxon>Paracoccaceae</taxon>
        <taxon>Pontivivens</taxon>
    </lineage>
</organism>
<accession>A0A2R8ABP8</accession>
<dbReference type="EMBL" id="OMKW01000002">
    <property type="protein sequence ID" value="SPF29488.1"/>
    <property type="molecule type" value="Genomic_DNA"/>
</dbReference>
<dbReference type="OrthoDB" id="9959992at2"/>
<name>A0A2R8ABP8_9RHOB</name>